<dbReference type="SUPFAM" id="SSF117281">
    <property type="entry name" value="Kelch motif"/>
    <property type="match status" value="1"/>
</dbReference>
<keyword evidence="2" id="KW-0812">Transmembrane</keyword>
<dbReference type="EMBL" id="JAEPRD010000004">
    <property type="protein sequence ID" value="KAG2213033.1"/>
    <property type="molecule type" value="Genomic_DNA"/>
</dbReference>
<feature type="signal peptide" evidence="3">
    <location>
        <begin position="1"/>
        <end position="21"/>
    </location>
</feature>
<evidence type="ECO:0000256" key="2">
    <source>
        <dbReference type="SAM" id="Phobius"/>
    </source>
</evidence>
<organism evidence="4 5">
    <name type="scientific">Mucor saturninus</name>
    <dbReference type="NCBI Taxonomy" id="64648"/>
    <lineage>
        <taxon>Eukaryota</taxon>
        <taxon>Fungi</taxon>
        <taxon>Fungi incertae sedis</taxon>
        <taxon>Mucoromycota</taxon>
        <taxon>Mucoromycotina</taxon>
        <taxon>Mucoromycetes</taxon>
        <taxon>Mucorales</taxon>
        <taxon>Mucorineae</taxon>
        <taxon>Mucoraceae</taxon>
        <taxon>Mucor</taxon>
    </lineage>
</organism>
<feature type="region of interest" description="Disordered" evidence="1">
    <location>
        <begin position="450"/>
        <end position="520"/>
    </location>
</feature>
<evidence type="ECO:0000313" key="5">
    <source>
        <dbReference type="Proteomes" id="UP000603453"/>
    </source>
</evidence>
<dbReference type="AlphaFoldDB" id="A0A8H7RM25"/>
<evidence type="ECO:0000256" key="3">
    <source>
        <dbReference type="SAM" id="SignalP"/>
    </source>
</evidence>
<dbReference type="PANTHER" id="PTHR23244">
    <property type="entry name" value="KELCH REPEAT DOMAIN"/>
    <property type="match status" value="1"/>
</dbReference>
<proteinExistence type="predicted"/>
<evidence type="ECO:0000256" key="1">
    <source>
        <dbReference type="SAM" id="MobiDB-lite"/>
    </source>
</evidence>
<dbReference type="Gene3D" id="2.120.10.80">
    <property type="entry name" value="Kelch-type beta propeller"/>
    <property type="match status" value="2"/>
</dbReference>
<feature type="compositionally biased region" description="Polar residues" evidence="1">
    <location>
        <begin position="458"/>
        <end position="478"/>
    </location>
</feature>
<reference evidence="4" key="1">
    <citation type="submission" date="2020-12" db="EMBL/GenBank/DDBJ databases">
        <title>Metabolic potential, ecology and presence of endohyphal bacteria is reflected in genomic diversity of Mucoromycotina.</title>
        <authorList>
            <person name="Muszewska A."/>
            <person name="Okrasinska A."/>
            <person name="Steczkiewicz K."/>
            <person name="Drgas O."/>
            <person name="Orlowska M."/>
            <person name="Perlinska-Lenart U."/>
            <person name="Aleksandrzak-Piekarczyk T."/>
            <person name="Szatraj K."/>
            <person name="Zielenkiewicz U."/>
            <person name="Pilsyk S."/>
            <person name="Malc E."/>
            <person name="Mieczkowski P."/>
            <person name="Kruszewska J.S."/>
            <person name="Biernat P."/>
            <person name="Pawlowska J."/>
        </authorList>
    </citation>
    <scope>NUCLEOTIDE SEQUENCE</scope>
    <source>
        <strain evidence="4">WA0000017839</strain>
    </source>
</reference>
<protein>
    <recommendedName>
        <fullName evidence="6">Galactose oxidase</fullName>
    </recommendedName>
</protein>
<dbReference type="Proteomes" id="UP000603453">
    <property type="component" value="Unassembled WGS sequence"/>
</dbReference>
<feature type="chain" id="PRO_5034024707" description="Galactose oxidase" evidence="3">
    <location>
        <begin position="22"/>
        <end position="520"/>
    </location>
</feature>
<keyword evidence="5" id="KW-1185">Reference proteome</keyword>
<feature type="compositionally biased region" description="Basic and acidic residues" evidence="1">
    <location>
        <begin position="509"/>
        <end position="520"/>
    </location>
</feature>
<keyword evidence="2" id="KW-0472">Membrane</keyword>
<keyword evidence="3" id="KW-0732">Signal</keyword>
<comment type="caution">
    <text evidence="4">The sequence shown here is derived from an EMBL/GenBank/DDBJ whole genome shotgun (WGS) entry which is preliminary data.</text>
</comment>
<dbReference type="InterPro" id="IPR015915">
    <property type="entry name" value="Kelch-typ_b-propeller"/>
</dbReference>
<sequence>MKQLNIHYWLLLVTGINHVMAQNSSGDARFGASCGYLAKKIFCFGGSDSISTSIPSDAMHMLNLSNFSTDKPEEFESKWIKVDTDTKTQNILPRRYPQSTALPDGKTLLVVGGEIYGNSSGVPQTLSFNAETLSWTTYQNFEDPPAKSRQIFDAASVYIPKYGFVLYGGLGIDNLTPYNETAENYINGYTEIEVLDIGNTENPWRPNISASEDVDSVDYRQAAIFDAKMNIIFFFGGRRRGFTDAYDDLPGFKTIDIYNFTSQSWGRKTMWGQGPAPRYGHSATLALADYCYILDLDSYLWTPQVIPVDAGVNLARSRHSAIAITNSTLFIVYGTETETKLAENIIMLDVTEPLMITLLNKLNNSAASPTDTVPGSSDTDGGNPRKGLTSAATIGIGVGVSVAGLLILAVITFCIIKKKRNKNKEKTGVDWDKIQDNYAEDADMYLPEDHFTHAPHIPNNTSAPGATSVLDSSAQMSSKGELERPDTVDPRSADSVHGDEAQKPNTKAARRDQVQKPDIY</sequence>
<gene>
    <name evidence="4" type="ORF">INT47_011182</name>
</gene>
<feature type="compositionally biased region" description="Basic and acidic residues" evidence="1">
    <location>
        <begin position="480"/>
        <end position="502"/>
    </location>
</feature>
<keyword evidence="2" id="KW-1133">Transmembrane helix</keyword>
<dbReference type="OrthoDB" id="2254818at2759"/>
<feature type="transmembrane region" description="Helical" evidence="2">
    <location>
        <begin position="394"/>
        <end position="416"/>
    </location>
</feature>
<evidence type="ECO:0000313" key="4">
    <source>
        <dbReference type="EMBL" id="KAG2213033.1"/>
    </source>
</evidence>
<evidence type="ECO:0008006" key="6">
    <source>
        <dbReference type="Google" id="ProtNLM"/>
    </source>
</evidence>
<name>A0A8H7RM25_9FUNG</name>
<accession>A0A8H7RM25</accession>